<dbReference type="PROSITE" id="PS50309">
    <property type="entry name" value="DC"/>
    <property type="match status" value="1"/>
</dbReference>
<dbReference type="CDD" id="cd17156">
    <property type="entry name" value="DCX1_DCDC5"/>
    <property type="match status" value="1"/>
</dbReference>
<evidence type="ECO:0000256" key="1">
    <source>
        <dbReference type="SAM" id="Coils"/>
    </source>
</evidence>
<feature type="domain" description="Doublecortin" evidence="3">
    <location>
        <begin position="1743"/>
        <end position="1799"/>
    </location>
</feature>
<gene>
    <name evidence="4" type="ORF">CHS0354_038904</name>
</gene>
<dbReference type="PANTHER" id="PTHR46302">
    <property type="entry name" value="DOUBLECORTIN DOMAIN-CONTAINING PROTEIN 1"/>
    <property type="match status" value="1"/>
</dbReference>
<evidence type="ECO:0000313" key="4">
    <source>
        <dbReference type="EMBL" id="KAK3596672.1"/>
    </source>
</evidence>
<dbReference type="InterPro" id="IPR035992">
    <property type="entry name" value="Ricin_B-like_lectins"/>
</dbReference>
<keyword evidence="1" id="KW-0175">Coiled coil</keyword>
<keyword evidence="5" id="KW-1185">Reference proteome</keyword>
<accession>A0AAE0W169</accession>
<dbReference type="GO" id="GO:0008017">
    <property type="term" value="F:microtubule binding"/>
    <property type="evidence" value="ECO:0007669"/>
    <property type="project" value="InterPro"/>
</dbReference>
<name>A0AAE0W169_9BIVA</name>
<evidence type="ECO:0000313" key="5">
    <source>
        <dbReference type="Proteomes" id="UP001195483"/>
    </source>
</evidence>
<dbReference type="InterPro" id="IPR057424">
    <property type="entry name" value="Ubiquitin_DCDC1"/>
</dbReference>
<protein>
    <recommendedName>
        <fullName evidence="3">Doublecortin domain-containing protein</fullName>
    </recommendedName>
</protein>
<feature type="region of interest" description="Disordered" evidence="2">
    <location>
        <begin position="1512"/>
        <end position="1573"/>
    </location>
</feature>
<sequence length="1860" mass="214185">MANRWTDELGRPRMVQTTEKSGLQSMKNTSGMVSYEDLLIAQYLDELRQIRAERRKKRDSPSPYIQKLPHSDYYYQRHRPMSASNVTRPKIDSKFIADPSLWDPSTPRPESIKKTTHIRSRPASAPVKRQRHRPWSGVSSASSYGKMKWTFFRPPSGSRIRSQYKKQPHTIRVTAFKNGTRDGNLRIAAPNIKMLLEYCTEKLGLGFAARRVFLEDGVEVFDEQDIPLDADVYISLGENYKDPYAAAKRNIIQSNGAKWTLTGVMLPIEGKKKVSVPRLSKRMKKLAEKKRVRVVVYRNGKSTEPVEIVADLSKKEEFLVACTAKLDLQSHARIIYEWEGNVCEDLADIPVLDECLQPGGTDVLGPVWISTGEGFSPFATRHFLLSVIEELKRRRKEAKMFKKELNYRRQGEEEKIKVAVKIISMSKKEVEEAYEMTEKDLEQLTASIEHLQEKVDALGEAAETEKNEGAKYRMNHILELPEDKVEKYVGLPGLKLKVNENGTTDNPQDLYFNVREANRGIVHEKNYKELLLKRLLDELSKTSLTANSKNPKLAPNAKKIFDEFGHEVTDVNKLKPEQEIWVSFGEPYICPFSYCLQVAFDRCTGKNFFGERNVLMREQFNPDIVTKDMEDHSLWNVIDGFPEDYPYESSEGFQKDQVQQNLDMFELDPRGHFLQYKDPKKCLVLYPELVVNYKLPRKEKSLWPRDSQIFVISKGGYIYFKPMSQLCLAVSNVQIKARLNGLDNELEGIVITVQKKMSDNQNQQWQFHSDATISSKAHPQLRLTYLGNKFGEDARENFVDRHDLKPGNGVYFIMANPLEEKKLKSFQRFALKQERLDKPRQWTKTETSNPEWNKLAYSWPVREDESLNMDYDWPMEGYLIPHAPKLWKAAKKSTETSIRLMVLKNGEQDRRFACPIVGPNLANMTKDLKKDKNEKRKSRQKLQKTQDDGDEGMEDDINIYSRERDFIMFLDQCTAMLNLPFAARRLFDEKGDEKFSLIDLRRDQLVYVSCGEAWCDPSLSKVEQQRHKLLSDLTRDVSKMQQYVALRNPEFLVLEIYGNLTYNTPIIVNNEWSHQQQADVTAQEGSLLHQLAGSQKDDEEPDTFEQSMPLSAHEVAHQRSEQRLNKLKWPWEKLVNVSQSFDEDPEAQKYTDRDMYEKYKPKPVAQVSQEQLQRFVYEDGYIACAANKKLVLGALETEGRVVEVLLVKRRPDDMNQLWYMKENGEIRLRHNPNVVLTVSMPSYKPYTEDEEPLTFAGCKVTLQGRKNHQYGKAHQLWHYDAETGYIHAFYTELPDKEITAANKADVCTYAIASNSKIDQPGYIAEIPFTAATDKSGIRRFRVCISCAKAMRGRYKLNKLPSNVEFSCAMGNAKKYDLPQIGSFRILNGKVDLSTHEYELTLKEWEEKLANLREESSVRVITKEINAARTVRTVKVLVYKNGEGRMRPGEIICGSSVEGILNQASYRLGLNKAARTMYTEDGTVIFEIENLIDWAFQEYRNLMADHLEKTVHSKGSHFESDEPSQEGGLNEGESPTQQLRGEGEGRDSPSDAQESPGRAENERTEVDEKEADKLSKQREFLLSQIQMPSLETILRYPIEVWVSSGKPFVPPEVVESKTENRKKKRNFRAAISLELDMEKHILRQMKGRRLEELNPGELKGTMNMAQPVVIEGHWQEPTPDEQKKHDTVHKLETHYAEVRANQKEKTTVAIVDSNRPLYKQPDMKRVQVYPMGEPVERAEYVWGETLDQILDNTTIRLNLWQRAKRLYTEQGKEITKFEDVERDMVLCVSMGKSFQPANAHRQNIEVKANYSRAHKLYGQTATEVTVDAAKNPKVNVDPFGPPALALPPSESRKPIADKPQT</sequence>
<feature type="compositionally biased region" description="Basic and acidic residues" evidence="2">
    <location>
        <begin position="1849"/>
        <end position="1860"/>
    </location>
</feature>
<dbReference type="InterPro" id="IPR056415">
    <property type="entry name" value="DCX2_DCDC1"/>
</dbReference>
<comment type="caution">
    <text evidence="4">The sequence shown here is derived from an EMBL/GenBank/DDBJ whole genome shotgun (WGS) entry which is preliminary data.</text>
</comment>
<dbReference type="InterPro" id="IPR003533">
    <property type="entry name" value="Doublecortin_dom"/>
</dbReference>
<feature type="region of interest" description="Disordered" evidence="2">
    <location>
        <begin position="1"/>
        <end position="26"/>
    </location>
</feature>
<dbReference type="Pfam" id="PF25510">
    <property type="entry name" value="Ubiquitin_DCDC1"/>
    <property type="match status" value="1"/>
</dbReference>
<dbReference type="GO" id="GO:1902412">
    <property type="term" value="P:regulation of mitotic cytokinesis"/>
    <property type="evidence" value="ECO:0007669"/>
    <property type="project" value="InterPro"/>
</dbReference>
<proteinExistence type="predicted"/>
<dbReference type="InterPro" id="IPR043188">
    <property type="entry name" value="DCDC1"/>
</dbReference>
<organism evidence="4 5">
    <name type="scientific">Potamilus streckersoni</name>
    <dbReference type="NCBI Taxonomy" id="2493646"/>
    <lineage>
        <taxon>Eukaryota</taxon>
        <taxon>Metazoa</taxon>
        <taxon>Spiralia</taxon>
        <taxon>Lophotrochozoa</taxon>
        <taxon>Mollusca</taxon>
        <taxon>Bivalvia</taxon>
        <taxon>Autobranchia</taxon>
        <taxon>Heteroconchia</taxon>
        <taxon>Palaeoheterodonta</taxon>
        <taxon>Unionida</taxon>
        <taxon>Unionoidea</taxon>
        <taxon>Unionidae</taxon>
        <taxon>Ambleminae</taxon>
        <taxon>Lampsilini</taxon>
        <taxon>Potamilus</taxon>
    </lineage>
</organism>
<evidence type="ECO:0000256" key="2">
    <source>
        <dbReference type="SAM" id="MobiDB-lite"/>
    </source>
</evidence>
<feature type="region of interest" description="Disordered" evidence="2">
    <location>
        <begin position="924"/>
        <end position="955"/>
    </location>
</feature>
<feature type="region of interest" description="Disordered" evidence="2">
    <location>
        <begin position="1831"/>
        <end position="1860"/>
    </location>
</feature>
<dbReference type="SUPFAM" id="SSF50370">
    <property type="entry name" value="Ricin B-like lectins"/>
    <property type="match status" value="2"/>
</dbReference>
<feature type="region of interest" description="Disordered" evidence="2">
    <location>
        <begin position="98"/>
        <end position="139"/>
    </location>
</feature>
<feature type="coiled-coil region" evidence="1">
    <location>
        <begin position="388"/>
        <end position="468"/>
    </location>
</feature>
<dbReference type="CDD" id="cd17155">
    <property type="entry name" value="DCX_DCDC1"/>
    <property type="match status" value="1"/>
</dbReference>
<reference evidence="4" key="1">
    <citation type="journal article" date="2021" name="Genome Biol. Evol.">
        <title>A High-Quality Reference Genome for a Parasitic Bivalve with Doubly Uniparental Inheritance (Bivalvia: Unionida).</title>
        <authorList>
            <person name="Smith C.H."/>
        </authorList>
    </citation>
    <scope>NUCLEOTIDE SEQUENCE</scope>
    <source>
        <strain evidence="4">CHS0354</strain>
    </source>
</reference>
<dbReference type="GO" id="GO:0030496">
    <property type="term" value="C:midbody"/>
    <property type="evidence" value="ECO:0007669"/>
    <property type="project" value="TreeGrafter"/>
</dbReference>
<dbReference type="Pfam" id="PF24478">
    <property type="entry name" value="DCX2_DCDC1"/>
    <property type="match status" value="2"/>
</dbReference>
<reference evidence="4" key="3">
    <citation type="submission" date="2023-05" db="EMBL/GenBank/DDBJ databases">
        <authorList>
            <person name="Smith C.H."/>
        </authorList>
    </citation>
    <scope>NUCLEOTIDE SEQUENCE</scope>
    <source>
        <strain evidence="4">CHS0354</strain>
        <tissue evidence="4">Mantle</tissue>
    </source>
</reference>
<evidence type="ECO:0000259" key="3">
    <source>
        <dbReference type="PROSITE" id="PS50309"/>
    </source>
</evidence>
<feature type="compositionally biased region" description="Basic and acidic residues" evidence="2">
    <location>
        <begin position="1556"/>
        <end position="1573"/>
    </location>
</feature>
<dbReference type="InterPro" id="IPR036572">
    <property type="entry name" value="Doublecortin_dom_sf"/>
</dbReference>
<dbReference type="SUPFAM" id="SSF89837">
    <property type="entry name" value="Doublecortin (DC)"/>
    <property type="match status" value="4"/>
</dbReference>
<reference evidence="4" key="2">
    <citation type="journal article" date="2021" name="Genome Biol. Evol.">
        <title>Developing a high-quality reference genome for a parasitic bivalve with doubly uniparental inheritance (Bivalvia: Unionida).</title>
        <authorList>
            <person name="Smith C.H."/>
        </authorList>
    </citation>
    <scope>NUCLEOTIDE SEQUENCE</scope>
    <source>
        <strain evidence="4">CHS0354</strain>
        <tissue evidence="4">Mantle</tissue>
    </source>
</reference>
<dbReference type="GO" id="GO:0035556">
    <property type="term" value="P:intracellular signal transduction"/>
    <property type="evidence" value="ECO:0007669"/>
    <property type="project" value="InterPro"/>
</dbReference>
<dbReference type="Proteomes" id="UP001195483">
    <property type="component" value="Unassembled WGS sequence"/>
</dbReference>
<feature type="compositionally biased region" description="Polar residues" evidence="2">
    <location>
        <begin position="15"/>
        <end position="26"/>
    </location>
</feature>
<dbReference type="EMBL" id="JAEAOA010002268">
    <property type="protein sequence ID" value="KAK3596672.1"/>
    <property type="molecule type" value="Genomic_DNA"/>
</dbReference>
<dbReference type="PANTHER" id="PTHR46302:SF3">
    <property type="entry name" value="DOUBLECORTIN DOMAIN-CONTAINING PROTEIN 1"/>
    <property type="match status" value="1"/>
</dbReference>
<dbReference type="Gene3D" id="3.10.20.230">
    <property type="entry name" value="Doublecortin domain"/>
    <property type="match status" value="1"/>
</dbReference>
<feature type="compositionally biased region" description="Basic and acidic residues" evidence="2">
    <location>
        <begin position="1"/>
        <end position="11"/>
    </location>
</feature>